<evidence type="ECO:0000256" key="8">
    <source>
        <dbReference type="ARBA" id="ARBA00023136"/>
    </source>
</evidence>
<keyword evidence="2 10" id="KW-0813">Transport</keyword>
<comment type="subcellular location">
    <subcellularLocation>
        <location evidence="1 10">Cell outer membrane</location>
        <topology evidence="1 10">Multi-pass membrane protein</topology>
    </subcellularLocation>
</comment>
<evidence type="ECO:0000259" key="13">
    <source>
        <dbReference type="Pfam" id="PF00593"/>
    </source>
</evidence>
<dbReference type="Pfam" id="PF07715">
    <property type="entry name" value="Plug"/>
    <property type="match status" value="1"/>
</dbReference>
<keyword evidence="5 12" id="KW-0732">Signal</keyword>
<feature type="domain" description="TonB-dependent receptor plug" evidence="14">
    <location>
        <begin position="52"/>
        <end position="159"/>
    </location>
</feature>
<sequence length="698" mass="77772">MLLRLRFKPWAVFLLLIYPVTSSQATVDIEELAQMEVTMRRYNGTPTEGFLSVDFLDRANLESFPQRRLDDGLRAIPGFSLFRRASSKVAHPTTQGVSLRHLGPNGAGRTLVLLDGVPMNDPFGGWVYWNRFPTGRIGEIEILQGGGAGLWGNAALAGTIQLFSRRESENFTFLETSGGNRDTADVLFSARRSFFAGEAFITAGSFTTDGYSVIRADQRGLVDQNAYSEAQMVEGGVEIKIAETTLFSSRGSHFRESRGNGTPLAGNETEGYNFSARLRHQFPAEDSLIEVLFYFQERDFSSSFSAVSEDRSSERPALDQFNVPAQSFGGGLIGGGSIGEKHRIAAGFDTRWVAGETNEQFFFNGETFNFQRESGGDQTLFGMFVEDTWDAGTLLKITLSARIDYWENKAGFRKRTDLRTGEVVRDEKFAAREDWVGNGRLGVAYQLSNSVRVRGHVATGFRVPTLNEFFRPFRVRSDITEANPALVPERLYGGEIGVEWAALGTKRFSVTYFDNFLKEAVTNITLDSGPGFVAPCGFVPTGGSCRQRRNLDGVRARGFELQSLIPMGQNWTFTVRYLYSDSQITQSDDDPFLVNNRLAQTPKHSGTATLLWRTTSRLQNTFQLRYSSTQFENDLNSLKLDSFLVFDWSMALTIQEGFSLFFSIENVTETEFESGRASNGIVSIGAPRLINGGIRLRF</sequence>
<dbReference type="InterPro" id="IPR039426">
    <property type="entry name" value="TonB-dep_rcpt-like"/>
</dbReference>
<dbReference type="Pfam" id="PF00593">
    <property type="entry name" value="TonB_dep_Rec_b-barrel"/>
    <property type="match status" value="1"/>
</dbReference>
<keyword evidence="6" id="KW-0406">Ion transport</keyword>
<evidence type="ECO:0000313" key="16">
    <source>
        <dbReference type="Proteomes" id="UP000247465"/>
    </source>
</evidence>
<dbReference type="InterPro" id="IPR000531">
    <property type="entry name" value="Beta-barrel_TonB"/>
</dbReference>
<organism evidence="15 16">
    <name type="scientific">Candidatus Moanibacter tarae</name>
    <dbReference type="NCBI Taxonomy" id="2200854"/>
    <lineage>
        <taxon>Bacteria</taxon>
        <taxon>Pseudomonadati</taxon>
        <taxon>Verrucomicrobiota</taxon>
        <taxon>Opitutia</taxon>
        <taxon>Puniceicoccales</taxon>
        <taxon>Puniceicoccales incertae sedis</taxon>
        <taxon>Candidatus Moanibacter</taxon>
    </lineage>
</organism>
<evidence type="ECO:0000256" key="12">
    <source>
        <dbReference type="SAM" id="SignalP"/>
    </source>
</evidence>
<evidence type="ECO:0000256" key="11">
    <source>
        <dbReference type="RuleBase" id="RU003357"/>
    </source>
</evidence>
<dbReference type="KEGG" id="mtar:DF168_02137"/>
<dbReference type="InterPro" id="IPR036942">
    <property type="entry name" value="Beta-barrel_TonB_sf"/>
</dbReference>
<dbReference type="Gene3D" id="2.40.170.20">
    <property type="entry name" value="TonB-dependent receptor, beta-barrel domain"/>
    <property type="match status" value="1"/>
</dbReference>
<evidence type="ECO:0000256" key="9">
    <source>
        <dbReference type="ARBA" id="ARBA00023237"/>
    </source>
</evidence>
<dbReference type="PANTHER" id="PTHR30069">
    <property type="entry name" value="TONB-DEPENDENT OUTER MEMBRANE RECEPTOR"/>
    <property type="match status" value="1"/>
</dbReference>
<evidence type="ECO:0000259" key="14">
    <source>
        <dbReference type="Pfam" id="PF07715"/>
    </source>
</evidence>
<evidence type="ECO:0000256" key="3">
    <source>
        <dbReference type="ARBA" id="ARBA00022452"/>
    </source>
</evidence>
<keyword evidence="3 10" id="KW-1134">Transmembrane beta strand</keyword>
<name>A0A2Z4AS12_9BACT</name>
<evidence type="ECO:0000256" key="10">
    <source>
        <dbReference type="PROSITE-ProRule" id="PRU01360"/>
    </source>
</evidence>
<reference evidence="15 16" key="1">
    <citation type="submission" date="2018-06" db="EMBL/GenBank/DDBJ databases">
        <title>Draft Genome Sequence of a Novel Marine Bacterium Related to the Verrucomicrobia.</title>
        <authorList>
            <person name="Vosseberg J."/>
            <person name="Martijn J."/>
            <person name="Ettema T.J.G."/>
        </authorList>
    </citation>
    <scope>NUCLEOTIDE SEQUENCE [LARGE SCALE GENOMIC DNA]</scope>
    <source>
        <strain evidence="15">TARA_B100001123</strain>
    </source>
</reference>
<dbReference type="GO" id="GO:0009279">
    <property type="term" value="C:cell outer membrane"/>
    <property type="evidence" value="ECO:0007669"/>
    <property type="project" value="UniProtKB-SubCell"/>
</dbReference>
<evidence type="ECO:0000256" key="7">
    <source>
        <dbReference type="ARBA" id="ARBA00023077"/>
    </source>
</evidence>
<evidence type="ECO:0000256" key="2">
    <source>
        <dbReference type="ARBA" id="ARBA00022448"/>
    </source>
</evidence>
<dbReference type="Gene3D" id="2.170.130.10">
    <property type="entry name" value="TonB-dependent receptor, plug domain"/>
    <property type="match status" value="1"/>
</dbReference>
<feature type="domain" description="TonB-dependent receptor-like beta-barrel" evidence="13">
    <location>
        <begin position="252"/>
        <end position="667"/>
    </location>
</feature>
<gene>
    <name evidence="15" type="primary">cirA</name>
    <name evidence="15" type="ORF">DF168_02137</name>
</gene>
<keyword evidence="9 10" id="KW-0998">Cell outer membrane</keyword>
<evidence type="ECO:0000313" key="15">
    <source>
        <dbReference type="EMBL" id="AWT60912.1"/>
    </source>
</evidence>
<evidence type="ECO:0000256" key="5">
    <source>
        <dbReference type="ARBA" id="ARBA00022729"/>
    </source>
</evidence>
<protein>
    <submittedName>
        <fullName evidence="15">Colicin I receptor</fullName>
    </submittedName>
</protein>
<evidence type="ECO:0000256" key="6">
    <source>
        <dbReference type="ARBA" id="ARBA00023065"/>
    </source>
</evidence>
<dbReference type="Proteomes" id="UP000247465">
    <property type="component" value="Chromosome"/>
</dbReference>
<feature type="chain" id="PRO_5016299484" evidence="12">
    <location>
        <begin position="26"/>
        <end position="698"/>
    </location>
</feature>
<keyword evidence="8 10" id="KW-0472">Membrane</keyword>
<dbReference type="PANTHER" id="PTHR30069:SF53">
    <property type="entry name" value="COLICIN I RECEPTOR-RELATED"/>
    <property type="match status" value="1"/>
</dbReference>
<comment type="similarity">
    <text evidence="10 11">Belongs to the TonB-dependent receptor family.</text>
</comment>
<evidence type="ECO:0000256" key="1">
    <source>
        <dbReference type="ARBA" id="ARBA00004571"/>
    </source>
</evidence>
<dbReference type="AlphaFoldDB" id="A0A2Z4AS12"/>
<keyword evidence="7 11" id="KW-0798">TonB box</keyword>
<dbReference type="GO" id="GO:0044718">
    <property type="term" value="P:siderophore transmembrane transport"/>
    <property type="evidence" value="ECO:0007669"/>
    <property type="project" value="TreeGrafter"/>
</dbReference>
<evidence type="ECO:0000256" key="4">
    <source>
        <dbReference type="ARBA" id="ARBA00022692"/>
    </source>
</evidence>
<keyword evidence="15" id="KW-0675">Receptor</keyword>
<dbReference type="PROSITE" id="PS52016">
    <property type="entry name" value="TONB_DEPENDENT_REC_3"/>
    <property type="match status" value="1"/>
</dbReference>
<dbReference type="SUPFAM" id="SSF56935">
    <property type="entry name" value="Porins"/>
    <property type="match status" value="1"/>
</dbReference>
<dbReference type="CDD" id="cd01347">
    <property type="entry name" value="ligand_gated_channel"/>
    <property type="match status" value="1"/>
</dbReference>
<proteinExistence type="inferred from homology"/>
<dbReference type="EMBL" id="CP029803">
    <property type="protein sequence ID" value="AWT60912.1"/>
    <property type="molecule type" value="Genomic_DNA"/>
</dbReference>
<dbReference type="InterPro" id="IPR012910">
    <property type="entry name" value="Plug_dom"/>
</dbReference>
<dbReference type="InterPro" id="IPR037066">
    <property type="entry name" value="Plug_dom_sf"/>
</dbReference>
<accession>A0A2Z4AS12</accession>
<feature type="signal peptide" evidence="12">
    <location>
        <begin position="1"/>
        <end position="25"/>
    </location>
</feature>
<dbReference type="GO" id="GO:0015344">
    <property type="term" value="F:siderophore uptake transmembrane transporter activity"/>
    <property type="evidence" value="ECO:0007669"/>
    <property type="project" value="TreeGrafter"/>
</dbReference>
<keyword evidence="4 10" id="KW-0812">Transmembrane</keyword>